<dbReference type="RefSeq" id="XP_028129785.1">
    <property type="nucleotide sequence ID" value="XM_028273984.1"/>
</dbReference>
<dbReference type="AlphaFoldDB" id="A0A6P7F8K3"/>
<protein>
    <submittedName>
        <fullName evidence="7">Lipase member H-like isoform X1</fullName>
    </submittedName>
</protein>
<evidence type="ECO:0000313" key="7">
    <source>
        <dbReference type="RefSeq" id="XP_028129785.1"/>
    </source>
</evidence>
<sequence>MMKVIKGFLFFIFITITSSGNTLDPLDWGWKTSKYRLEYASLRATEADIKFYLFTQKDLFYGTHLNISDKGEITRSDFSKDKDTVFYIHGWLDNNSSETLISIKNAYLSKYDVNMLVVDWSTFADSVIYNVAYDNVEPIGNVLGHSIEHLVQNTGQDLSRMIIVGHSLGAHVAGVAGRILNGQLDHIMGLDPAGPLFTTENTRNRLMPGSAQFVHVIHTCGGLIGYLNSLGDADYYPNGGRNNQPGCETDLFGKCAHLLSIKFYIESILTGNFKARKCGSYDDFTKGKCNDSPISYMGQYKVDKGAQGSYFLQTNSKSPYAKN</sequence>
<evidence type="ECO:0000256" key="4">
    <source>
        <dbReference type="RuleBase" id="RU004262"/>
    </source>
</evidence>
<accession>A0A6P7F8K3</accession>
<dbReference type="InterPro" id="IPR000734">
    <property type="entry name" value="TAG_lipase"/>
</dbReference>
<dbReference type="SUPFAM" id="SSF53474">
    <property type="entry name" value="alpha/beta-Hydrolases"/>
    <property type="match status" value="1"/>
</dbReference>
<evidence type="ECO:0000256" key="2">
    <source>
        <dbReference type="ARBA" id="ARBA00010701"/>
    </source>
</evidence>
<feature type="domain" description="Lipase" evidence="6">
    <location>
        <begin position="20"/>
        <end position="320"/>
    </location>
</feature>
<comment type="subcellular location">
    <subcellularLocation>
        <location evidence="1">Secreted</location>
    </subcellularLocation>
</comment>
<feature type="chain" id="PRO_5027975833" evidence="5">
    <location>
        <begin position="20"/>
        <end position="323"/>
    </location>
</feature>
<dbReference type="CDD" id="cd00707">
    <property type="entry name" value="Pancreat_lipase_like"/>
    <property type="match status" value="1"/>
</dbReference>
<dbReference type="InterPro" id="IPR029058">
    <property type="entry name" value="AB_hydrolase_fold"/>
</dbReference>
<feature type="signal peptide" evidence="5">
    <location>
        <begin position="1"/>
        <end position="19"/>
    </location>
</feature>
<dbReference type="InParanoid" id="A0A6P7F8K3"/>
<dbReference type="InterPro" id="IPR033906">
    <property type="entry name" value="Lipase_N"/>
</dbReference>
<evidence type="ECO:0000256" key="5">
    <source>
        <dbReference type="SAM" id="SignalP"/>
    </source>
</evidence>
<dbReference type="PANTHER" id="PTHR11610:SF173">
    <property type="entry name" value="LIPASE DOMAIN-CONTAINING PROTEIN-RELATED"/>
    <property type="match status" value="1"/>
</dbReference>
<dbReference type="GO" id="GO:0017171">
    <property type="term" value="F:serine hydrolase activity"/>
    <property type="evidence" value="ECO:0007669"/>
    <property type="project" value="TreeGrafter"/>
</dbReference>
<keyword evidence="5" id="KW-0732">Signal</keyword>
<keyword evidence="3" id="KW-0964">Secreted</keyword>
<dbReference type="OrthoDB" id="199913at2759"/>
<evidence type="ECO:0000259" key="6">
    <source>
        <dbReference type="Pfam" id="PF00151"/>
    </source>
</evidence>
<evidence type="ECO:0000256" key="3">
    <source>
        <dbReference type="ARBA" id="ARBA00022525"/>
    </source>
</evidence>
<dbReference type="PRINTS" id="PR00821">
    <property type="entry name" value="TAGLIPASE"/>
</dbReference>
<proteinExistence type="inferred from homology"/>
<evidence type="ECO:0000256" key="1">
    <source>
        <dbReference type="ARBA" id="ARBA00004613"/>
    </source>
</evidence>
<reference evidence="7" key="1">
    <citation type="submission" date="2025-08" db="UniProtKB">
        <authorList>
            <consortium name="RefSeq"/>
        </authorList>
    </citation>
    <scope>IDENTIFICATION</scope>
    <source>
        <tissue evidence="7">Whole insect</tissue>
    </source>
</reference>
<dbReference type="Pfam" id="PF00151">
    <property type="entry name" value="Lipase"/>
    <property type="match status" value="1"/>
</dbReference>
<name>A0A6P7F8K3_DIAVI</name>
<dbReference type="GO" id="GO:0005615">
    <property type="term" value="C:extracellular space"/>
    <property type="evidence" value="ECO:0007669"/>
    <property type="project" value="TreeGrafter"/>
</dbReference>
<comment type="similarity">
    <text evidence="2 4">Belongs to the AB hydrolase superfamily. Lipase family.</text>
</comment>
<dbReference type="PANTHER" id="PTHR11610">
    <property type="entry name" value="LIPASE"/>
    <property type="match status" value="1"/>
</dbReference>
<dbReference type="InterPro" id="IPR013818">
    <property type="entry name" value="Lipase"/>
</dbReference>
<dbReference type="Gene3D" id="3.40.50.1820">
    <property type="entry name" value="alpha/beta hydrolase"/>
    <property type="match status" value="1"/>
</dbReference>
<dbReference type="GO" id="GO:0016042">
    <property type="term" value="P:lipid catabolic process"/>
    <property type="evidence" value="ECO:0007669"/>
    <property type="project" value="TreeGrafter"/>
</dbReference>
<gene>
    <name evidence="7" type="primary">LOC114325850</name>
</gene>
<organism evidence="7">
    <name type="scientific">Diabrotica virgifera virgifera</name>
    <name type="common">western corn rootworm</name>
    <dbReference type="NCBI Taxonomy" id="50390"/>
    <lineage>
        <taxon>Eukaryota</taxon>
        <taxon>Metazoa</taxon>
        <taxon>Ecdysozoa</taxon>
        <taxon>Arthropoda</taxon>
        <taxon>Hexapoda</taxon>
        <taxon>Insecta</taxon>
        <taxon>Pterygota</taxon>
        <taxon>Neoptera</taxon>
        <taxon>Endopterygota</taxon>
        <taxon>Coleoptera</taxon>
        <taxon>Polyphaga</taxon>
        <taxon>Cucujiformia</taxon>
        <taxon>Chrysomeloidea</taxon>
        <taxon>Chrysomelidae</taxon>
        <taxon>Galerucinae</taxon>
        <taxon>Diabroticina</taxon>
        <taxon>Diabroticites</taxon>
        <taxon>Diabrotica</taxon>
    </lineage>
</organism>
<dbReference type="GO" id="GO:0016298">
    <property type="term" value="F:lipase activity"/>
    <property type="evidence" value="ECO:0007669"/>
    <property type="project" value="InterPro"/>
</dbReference>